<dbReference type="CDD" id="cd02981">
    <property type="entry name" value="PDI_b_family"/>
    <property type="match status" value="1"/>
</dbReference>
<evidence type="ECO:0000256" key="4">
    <source>
        <dbReference type="ARBA" id="ARBA00012723"/>
    </source>
</evidence>
<feature type="signal peptide" evidence="8">
    <location>
        <begin position="1"/>
        <end position="21"/>
    </location>
</feature>
<evidence type="ECO:0000256" key="3">
    <source>
        <dbReference type="ARBA" id="ARBA00006347"/>
    </source>
</evidence>
<dbReference type="Proteomes" id="UP000193944">
    <property type="component" value="Unassembled WGS sequence"/>
</dbReference>
<evidence type="ECO:0000256" key="5">
    <source>
        <dbReference type="ARBA" id="ARBA00022824"/>
    </source>
</evidence>
<organism evidence="9 10">
    <name type="scientific">Anaeromyces robustus</name>
    <dbReference type="NCBI Taxonomy" id="1754192"/>
    <lineage>
        <taxon>Eukaryota</taxon>
        <taxon>Fungi</taxon>
        <taxon>Fungi incertae sedis</taxon>
        <taxon>Chytridiomycota</taxon>
        <taxon>Chytridiomycota incertae sedis</taxon>
        <taxon>Neocallimastigomycetes</taxon>
        <taxon>Neocallimastigales</taxon>
        <taxon>Neocallimastigaceae</taxon>
        <taxon>Anaeromyces</taxon>
    </lineage>
</organism>
<dbReference type="GO" id="GO:0005788">
    <property type="term" value="C:endoplasmic reticulum lumen"/>
    <property type="evidence" value="ECO:0007669"/>
    <property type="project" value="UniProtKB-SubCell"/>
</dbReference>
<sequence>MNKLYYILILTFFFILQITASVEENKENNVVTVKEKITVTEFDSETQAVEEPAETVSDNFVKYFNAEELKNFVDTNEIAIVAFFDNLDAKEAPFIEGVARSLKEHERLNYIITTDPNSNQWATEKLNIQINNPGLIIFKQGNGYPIPFDKVQSTAMYDLRELCLKALKPYVDELALIENYNFDNLLYFYIDEEDKKNKFDLLQQLAIKYFQELNVKYINLDQNSLNINMPELRGKFIIVTKNVQSFYRQFDILSDEDETNFENISYFVDAYKAAIMDPQFLWRREEMNWEFNEYVTEIRPNIYDSVVLNENNDVIVLYYKADCPYSQQVMKSFQDLAKRYIDQRHKLTVGEFEAENQNIPPSSPWRNLQEYPTIVLYPASKNGKKRQYYVMKQNLGRSAINIANWLLKRVTNSYEEVRYSTKDFEKVTEIDGAIIQQDAQEEMEEIRVNKLLGDPDLIYTVFGEGKDQSYYSIESEAPNYYIGNTEYAELPLTDAYYELTPTTYVVHYAQVTNSAKEIAKQNYLNKHQNQE</sequence>
<evidence type="ECO:0000256" key="2">
    <source>
        <dbReference type="ARBA" id="ARBA00004319"/>
    </source>
</evidence>
<comment type="similarity">
    <text evidence="3">Belongs to the protein disulfide isomerase family.</text>
</comment>
<keyword evidence="6" id="KW-0413">Isomerase</keyword>
<dbReference type="EMBL" id="MCFG01000103">
    <property type="protein sequence ID" value="ORX82108.1"/>
    <property type="molecule type" value="Genomic_DNA"/>
</dbReference>
<evidence type="ECO:0000256" key="8">
    <source>
        <dbReference type="SAM" id="SignalP"/>
    </source>
</evidence>
<dbReference type="GO" id="GO:0034976">
    <property type="term" value="P:response to endoplasmic reticulum stress"/>
    <property type="evidence" value="ECO:0007669"/>
    <property type="project" value="TreeGrafter"/>
</dbReference>
<dbReference type="InterPro" id="IPR036249">
    <property type="entry name" value="Thioredoxin-like_sf"/>
</dbReference>
<gene>
    <name evidence="9" type="ORF">BCR32DRAFT_292870</name>
</gene>
<dbReference type="SUPFAM" id="SSF52833">
    <property type="entry name" value="Thioredoxin-like"/>
    <property type="match status" value="2"/>
</dbReference>
<dbReference type="GO" id="GO:0006457">
    <property type="term" value="P:protein folding"/>
    <property type="evidence" value="ECO:0007669"/>
    <property type="project" value="TreeGrafter"/>
</dbReference>
<reference evidence="9 10" key="1">
    <citation type="submission" date="2016-08" db="EMBL/GenBank/DDBJ databases">
        <title>A Parts List for Fungal Cellulosomes Revealed by Comparative Genomics.</title>
        <authorList>
            <consortium name="DOE Joint Genome Institute"/>
            <person name="Haitjema C.H."/>
            <person name="Gilmore S.P."/>
            <person name="Henske J.K."/>
            <person name="Solomon K.V."/>
            <person name="De Groot R."/>
            <person name="Kuo A."/>
            <person name="Mondo S.J."/>
            <person name="Salamov A.A."/>
            <person name="Labutti K."/>
            <person name="Zhao Z."/>
            <person name="Chiniquy J."/>
            <person name="Barry K."/>
            <person name="Brewer H.M."/>
            <person name="Purvine S.O."/>
            <person name="Wright A.T."/>
            <person name="Boxma B."/>
            <person name="Van Alen T."/>
            <person name="Hackstein J.H."/>
            <person name="Baker S.E."/>
            <person name="Grigoriev I.V."/>
            <person name="O'Malley M.A."/>
        </authorList>
    </citation>
    <scope>NUCLEOTIDE SEQUENCE [LARGE SCALE GENOMIC DNA]</scope>
    <source>
        <strain evidence="9 10">S4</strain>
    </source>
</reference>
<keyword evidence="5" id="KW-0256">Endoplasmic reticulum</keyword>
<comment type="caution">
    <text evidence="9">The sequence shown here is derived from an EMBL/GenBank/DDBJ whole genome shotgun (WGS) entry which is preliminary data.</text>
</comment>
<evidence type="ECO:0000256" key="1">
    <source>
        <dbReference type="ARBA" id="ARBA00001182"/>
    </source>
</evidence>
<comment type="subcellular location">
    <subcellularLocation>
        <location evidence="2">Endoplasmic reticulum lumen</location>
    </subcellularLocation>
</comment>
<dbReference type="GO" id="GO:0003756">
    <property type="term" value="F:protein disulfide isomerase activity"/>
    <property type="evidence" value="ECO:0007669"/>
    <property type="project" value="UniProtKB-EC"/>
</dbReference>
<evidence type="ECO:0000313" key="9">
    <source>
        <dbReference type="EMBL" id="ORX82108.1"/>
    </source>
</evidence>
<dbReference type="STRING" id="1754192.A0A1Y1X8P5"/>
<keyword evidence="7" id="KW-0676">Redox-active center</keyword>
<evidence type="ECO:0000313" key="10">
    <source>
        <dbReference type="Proteomes" id="UP000193944"/>
    </source>
</evidence>
<keyword evidence="8" id="KW-0732">Signal</keyword>
<dbReference type="PANTHER" id="PTHR18929:SF132">
    <property type="entry name" value="PROTEIN DISULFIDE-ISOMERASE A3"/>
    <property type="match status" value="1"/>
</dbReference>
<evidence type="ECO:0000256" key="7">
    <source>
        <dbReference type="ARBA" id="ARBA00023284"/>
    </source>
</evidence>
<keyword evidence="10" id="KW-1185">Reference proteome</keyword>
<dbReference type="PANTHER" id="PTHR18929">
    <property type="entry name" value="PROTEIN DISULFIDE ISOMERASE"/>
    <property type="match status" value="1"/>
</dbReference>
<comment type="catalytic activity">
    <reaction evidence="1">
        <text>Catalyzes the rearrangement of -S-S- bonds in proteins.</text>
        <dbReference type="EC" id="5.3.4.1"/>
    </reaction>
</comment>
<proteinExistence type="inferred from homology"/>
<dbReference type="EC" id="5.3.4.1" evidence="4"/>
<dbReference type="OrthoDB" id="427280at2759"/>
<dbReference type="AlphaFoldDB" id="A0A1Y1X8P5"/>
<name>A0A1Y1X8P5_9FUNG</name>
<dbReference type="Gene3D" id="3.40.30.10">
    <property type="entry name" value="Glutaredoxin"/>
    <property type="match status" value="2"/>
</dbReference>
<reference evidence="9 10" key="2">
    <citation type="submission" date="2016-08" db="EMBL/GenBank/DDBJ databases">
        <title>Pervasive Adenine N6-methylation of Active Genes in Fungi.</title>
        <authorList>
            <consortium name="DOE Joint Genome Institute"/>
            <person name="Mondo S.J."/>
            <person name="Dannebaum R.O."/>
            <person name="Kuo R.C."/>
            <person name="Labutti K."/>
            <person name="Haridas S."/>
            <person name="Kuo A."/>
            <person name="Salamov A."/>
            <person name="Ahrendt S.R."/>
            <person name="Lipzen A."/>
            <person name="Sullivan W."/>
            <person name="Andreopoulos W.B."/>
            <person name="Clum A."/>
            <person name="Lindquist E."/>
            <person name="Daum C."/>
            <person name="Ramamoorthy G.K."/>
            <person name="Gryganskyi A."/>
            <person name="Culley D."/>
            <person name="Magnuson J.K."/>
            <person name="James T.Y."/>
            <person name="O'Malley M.A."/>
            <person name="Stajich J.E."/>
            <person name="Spatafora J.W."/>
            <person name="Visel A."/>
            <person name="Grigoriev I.V."/>
        </authorList>
    </citation>
    <scope>NUCLEOTIDE SEQUENCE [LARGE SCALE GENOMIC DNA]</scope>
    <source>
        <strain evidence="9 10">S4</strain>
    </source>
</reference>
<evidence type="ECO:0000256" key="6">
    <source>
        <dbReference type="ARBA" id="ARBA00023235"/>
    </source>
</evidence>
<protein>
    <recommendedName>
        <fullName evidence="4">protein disulfide-isomerase</fullName>
        <ecNumber evidence="4">5.3.4.1</ecNumber>
    </recommendedName>
</protein>
<feature type="chain" id="PRO_5013028113" description="protein disulfide-isomerase" evidence="8">
    <location>
        <begin position="22"/>
        <end position="531"/>
    </location>
</feature>
<accession>A0A1Y1X8P5</accession>